<sequence>MTLEQTVDVLEKIAAAYHSFEVTEKRIILWHEFLEPHDMELVNKNLRRHIESKPFPPAISDLVKPDEDYEREYVPLGEIDLLGE</sequence>
<evidence type="ECO:0000313" key="2">
    <source>
        <dbReference type="Proteomes" id="UP000217696"/>
    </source>
</evidence>
<keyword evidence="2" id="KW-1185">Reference proteome</keyword>
<dbReference type="Proteomes" id="UP000217696">
    <property type="component" value="Chromosome"/>
</dbReference>
<proteinExistence type="predicted"/>
<accession>A0A0U5B9D5</accession>
<dbReference type="AlphaFoldDB" id="A0A0U5B9D5"/>
<dbReference type="KEGG" id="asoc:CB4_02372"/>
<gene>
    <name evidence="1" type="ORF">CB4_02372</name>
</gene>
<evidence type="ECO:0000313" key="1">
    <source>
        <dbReference type="EMBL" id="BAU28198.1"/>
    </source>
</evidence>
<dbReference type="Gene3D" id="1.10.8.200">
    <property type="entry name" value="Replisome organizer (g39p helicase loader/inhibitor protein)"/>
    <property type="match status" value="1"/>
</dbReference>
<name>A0A0U5B9D5_9BACL</name>
<organism evidence="1 2">
    <name type="scientific">Aneurinibacillus soli</name>
    <dbReference type="NCBI Taxonomy" id="1500254"/>
    <lineage>
        <taxon>Bacteria</taxon>
        <taxon>Bacillati</taxon>
        <taxon>Bacillota</taxon>
        <taxon>Bacilli</taxon>
        <taxon>Bacillales</taxon>
        <taxon>Paenibacillaceae</taxon>
        <taxon>Aneurinibacillus group</taxon>
        <taxon>Aneurinibacillus</taxon>
    </lineage>
</organism>
<reference evidence="1 2" key="1">
    <citation type="submission" date="2015-12" db="EMBL/GenBank/DDBJ databases">
        <title>Genome sequence of Aneurinibacillus soli.</title>
        <authorList>
            <person name="Lee J.S."/>
            <person name="Lee K.C."/>
            <person name="Kim K.K."/>
            <person name="Lee B.W."/>
        </authorList>
    </citation>
    <scope>NUCLEOTIDE SEQUENCE [LARGE SCALE GENOMIC DNA]</scope>
    <source>
        <strain evidence="1 2">CB4</strain>
    </source>
</reference>
<dbReference type="EMBL" id="AP017312">
    <property type="protein sequence ID" value="BAU28198.1"/>
    <property type="molecule type" value="Genomic_DNA"/>
</dbReference>
<protein>
    <submittedName>
        <fullName evidence="1">Loader and inhibitor of phage G40P</fullName>
    </submittedName>
</protein>
<dbReference type="RefSeq" id="WP_096465974.1">
    <property type="nucleotide sequence ID" value="NZ_AP017312.1"/>
</dbReference>
<dbReference type="OrthoDB" id="2625859at2"/>